<dbReference type="InterPro" id="IPR000595">
    <property type="entry name" value="cNMP-bd_dom"/>
</dbReference>
<dbReference type="FunFam" id="1.10.10.10:FF:000028">
    <property type="entry name" value="Fumarate/nitrate reduction transcriptional regulator Fnr"/>
    <property type="match status" value="1"/>
</dbReference>
<dbReference type="Gene3D" id="2.60.120.10">
    <property type="entry name" value="Jelly Rolls"/>
    <property type="match status" value="1"/>
</dbReference>
<dbReference type="Gene3D" id="1.10.10.10">
    <property type="entry name" value="Winged helix-like DNA-binding domain superfamily/Winged helix DNA-binding domain"/>
    <property type="match status" value="1"/>
</dbReference>
<sequence>MSDQPNPGEFRVARLRSACNDCGLVQLCLPVSLDSADVDRLDQIVQPRRPIKRHEHLYRTGDGFGAIYVVRTGALKTYTLSEGGEEQIMGFHLPGEVVGLDAINEGSHPCGAQALETTTVCEVPFERLEALSTRIPGLQRQLLRLMSKEIFSDHEMLHALANRSAEERLAVVLLSLSKRFARRGLSPWRFRLPMSRSELSNYLGVAPETMSRLFRRFQERGWIASHGKELSLEDVRTLRHLAGQSRNEAPDRDVRSGRG</sequence>
<accession>A0A5B8RC69</accession>
<dbReference type="CDD" id="cd00092">
    <property type="entry name" value="HTH_CRP"/>
    <property type="match status" value="1"/>
</dbReference>
<proteinExistence type="predicted"/>
<evidence type="ECO:0000259" key="5">
    <source>
        <dbReference type="PROSITE" id="PS51063"/>
    </source>
</evidence>
<keyword evidence="2" id="KW-0238">DNA-binding</keyword>
<dbReference type="PANTHER" id="PTHR24567">
    <property type="entry name" value="CRP FAMILY TRANSCRIPTIONAL REGULATORY PROTEIN"/>
    <property type="match status" value="1"/>
</dbReference>
<gene>
    <name evidence="6" type="primary">anr_2</name>
    <name evidence="6" type="ORF">KBTEX_02571</name>
</gene>
<dbReference type="GO" id="GO:0003677">
    <property type="term" value="F:DNA binding"/>
    <property type="evidence" value="ECO:0007669"/>
    <property type="project" value="UniProtKB-KW"/>
</dbReference>
<feature type="domain" description="HTH crp-type" evidence="5">
    <location>
        <begin position="163"/>
        <end position="236"/>
    </location>
</feature>
<keyword evidence="1" id="KW-0805">Transcription regulation</keyword>
<keyword evidence="3" id="KW-0804">Transcription</keyword>
<dbReference type="Pfam" id="PF13545">
    <property type="entry name" value="HTH_Crp_2"/>
    <property type="match status" value="1"/>
</dbReference>
<dbReference type="SMART" id="SM00419">
    <property type="entry name" value="HTH_CRP"/>
    <property type="match status" value="1"/>
</dbReference>
<dbReference type="InterPro" id="IPR012318">
    <property type="entry name" value="HTH_CRP"/>
</dbReference>
<dbReference type="CDD" id="cd00038">
    <property type="entry name" value="CAP_ED"/>
    <property type="match status" value="1"/>
</dbReference>
<reference evidence="6" key="1">
    <citation type="submission" date="2019-06" db="EMBL/GenBank/DDBJ databases">
        <authorList>
            <person name="Murdoch R.W."/>
            <person name="Fathepure B."/>
        </authorList>
    </citation>
    <scope>NUCLEOTIDE SEQUENCE</scope>
</reference>
<evidence type="ECO:0000256" key="2">
    <source>
        <dbReference type="ARBA" id="ARBA00023125"/>
    </source>
</evidence>
<evidence type="ECO:0000313" key="6">
    <source>
        <dbReference type="EMBL" id="QEA06241.1"/>
    </source>
</evidence>
<organism evidence="6">
    <name type="scientific">uncultured organism</name>
    <dbReference type="NCBI Taxonomy" id="155900"/>
    <lineage>
        <taxon>unclassified sequences</taxon>
        <taxon>environmental samples</taxon>
    </lineage>
</organism>
<name>A0A5B8RC69_9ZZZZ</name>
<dbReference type="InterPro" id="IPR036388">
    <property type="entry name" value="WH-like_DNA-bd_sf"/>
</dbReference>
<feature type="domain" description="Cyclic nucleotide-binding" evidence="4">
    <location>
        <begin position="29"/>
        <end position="103"/>
    </location>
</feature>
<dbReference type="SMART" id="SM00100">
    <property type="entry name" value="cNMP"/>
    <property type="match status" value="1"/>
</dbReference>
<protein>
    <submittedName>
        <fullName evidence="6">Transcriptional activator protein Anr</fullName>
    </submittedName>
</protein>
<evidence type="ECO:0000259" key="4">
    <source>
        <dbReference type="PROSITE" id="PS50042"/>
    </source>
</evidence>
<dbReference type="SUPFAM" id="SSF51206">
    <property type="entry name" value="cAMP-binding domain-like"/>
    <property type="match status" value="1"/>
</dbReference>
<dbReference type="Pfam" id="PF00027">
    <property type="entry name" value="cNMP_binding"/>
    <property type="match status" value="1"/>
</dbReference>
<dbReference type="InterPro" id="IPR050397">
    <property type="entry name" value="Env_Response_Regulators"/>
</dbReference>
<dbReference type="PANTHER" id="PTHR24567:SF75">
    <property type="entry name" value="FUMARATE AND NITRATE REDUCTION REGULATORY PROTEIN"/>
    <property type="match status" value="1"/>
</dbReference>
<dbReference type="InterPro" id="IPR036390">
    <property type="entry name" value="WH_DNA-bd_sf"/>
</dbReference>
<dbReference type="SUPFAM" id="SSF46785">
    <property type="entry name" value="Winged helix' DNA-binding domain"/>
    <property type="match status" value="1"/>
</dbReference>
<dbReference type="PROSITE" id="PS50042">
    <property type="entry name" value="CNMP_BINDING_3"/>
    <property type="match status" value="1"/>
</dbReference>
<dbReference type="PRINTS" id="PR00034">
    <property type="entry name" value="HTHCRP"/>
</dbReference>
<dbReference type="NCBIfam" id="NF008365">
    <property type="entry name" value="PRK11161.1"/>
    <property type="match status" value="1"/>
</dbReference>
<evidence type="ECO:0000256" key="1">
    <source>
        <dbReference type="ARBA" id="ARBA00023015"/>
    </source>
</evidence>
<dbReference type="InterPro" id="IPR014710">
    <property type="entry name" value="RmlC-like_jellyroll"/>
</dbReference>
<dbReference type="PROSITE" id="PS51063">
    <property type="entry name" value="HTH_CRP_2"/>
    <property type="match status" value="1"/>
</dbReference>
<evidence type="ECO:0000256" key="3">
    <source>
        <dbReference type="ARBA" id="ARBA00023163"/>
    </source>
</evidence>
<dbReference type="InterPro" id="IPR018490">
    <property type="entry name" value="cNMP-bd_dom_sf"/>
</dbReference>
<dbReference type="GO" id="GO:0003700">
    <property type="term" value="F:DNA-binding transcription factor activity"/>
    <property type="evidence" value="ECO:0007669"/>
    <property type="project" value="TreeGrafter"/>
</dbReference>
<dbReference type="EMBL" id="MN079132">
    <property type="protein sequence ID" value="QEA06241.1"/>
    <property type="molecule type" value="Genomic_DNA"/>
</dbReference>
<dbReference type="AlphaFoldDB" id="A0A5B8RC69"/>